<proteinExistence type="predicted"/>
<keyword evidence="7" id="KW-1185">Reference proteome</keyword>
<dbReference type="EMBL" id="CM003099">
    <property type="protein sequence ID" value="KUI65874.1"/>
    <property type="molecule type" value="Genomic_DNA"/>
</dbReference>
<name>A0A194VNY0_CYTMA</name>
<dbReference type="OrthoDB" id="1716816at2759"/>
<evidence type="ECO:0000259" key="5">
    <source>
        <dbReference type="Pfam" id="PF01494"/>
    </source>
</evidence>
<dbReference type="GO" id="GO:0016709">
    <property type="term" value="F:oxidoreductase activity, acting on paired donors, with incorporation or reduction of molecular oxygen, NAD(P)H as one donor, and incorporation of one atom of oxygen"/>
    <property type="evidence" value="ECO:0007669"/>
    <property type="project" value="UniProtKB-ARBA"/>
</dbReference>
<dbReference type="InterPro" id="IPR002938">
    <property type="entry name" value="FAD-bd"/>
</dbReference>
<gene>
    <name evidence="6" type="ORF">VM1G_02162</name>
</gene>
<evidence type="ECO:0000256" key="3">
    <source>
        <dbReference type="ARBA" id="ARBA00022827"/>
    </source>
</evidence>
<dbReference type="PRINTS" id="PR00420">
    <property type="entry name" value="RNGMNOXGNASE"/>
</dbReference>
<protein>
    <submittedName>
        <fullName evidence="6">Aromatic compound monooxygenase YhjG</fullName>
    </submittedName>
</protein>
<keyword evidence="4" id="KW-0560">Oxidoreductase</keyword>
<dbReference type="Gene3D" id="3.50.50.60">
    <property type="entry name" value="FAD/NAD(P)-binding domain"/>
    <property type="match status" value="1"/>
</dbReference>
<dbReference type="GO" id="GO:0071949">
    <property type="term" value="F:FAD binding"/>
    <property type="evidence" value="ECO:0007669"/>
    <property type="project" value="InterPro"/>
</dbReference>
<dbReference type="Proteomes" id="UP000078559">
    <property type="component" value="Chromosome 2"/>
</dbReference>
<evidence type="ECO:0000313" key="7">
    <source>
        <dbReference type="Proteomes" id="UP000078559"/>
    </source>
</evidence>
<evidence type="ECO:0000256" key="1">
    <source>
        <dbReference type="ARBA" id="ARBA00001974"/>
    </source>
</evidence>
<dbReference type="PANTHER" id="PTHR43004">
    <property type="entry name" value="TRK SYSTEM POTASSIUM UPTAKE PROTEIN"/>
    <property type="match status" value="1"/>
</dbReference>
<keyword evidence="2" id="KW-0285">Flavoprotein</keyword>
<sequence length="529" mass="57230">MASPSVLIVGAGPVGLTTALALQQGGVPAGDILIADQRPTRDLSHTWSKALSSSASSLEVFRILGIADRFMNVGIAMHKTHFGAGSRLLDLSYDVLGTKYPFNMYIPQVRTESILLERCEEVGIAFAWGRRFVGLTQTGEEVSATFKLGDGEETEIIRTPWLVGCDGTGSAVRQAAGIAFEGPRATRYTWFADGHADEDAPTIKSVNIEGGKAMIFATGDGKTGRRIAGCTPPSEIVAGQRPVAPDLEGIRDWAVHNFGSHYNFRDVNWRTIIGNGMRFAESFRSGRVLIAGDAAHQLYPAGGQGMNTGLLDATNLAWKLAMVITGKTGTDTDVVGRVLDSYTKERLAAVQAVRHNVEMQQVSIFATTDRDRAVADFIAEALDEPALNQRWARRVCGFADPVEPYQLAGVGRGEEMVGTRVTHISDSNSDDILGAAKHNIFVVGFMAGSVFADEHHPSLEQAVRSGNRPDEVRILDKVLQPTSPKWKGITAVLIRPDLRVAWVAREGSDVATIQESFIRVLEWWVGGSS</sequence>
<keyword evidence="6" id="KW-0503">Monooxygenase</keyword>
<organism evidence="6 7">
    <name type="scientific">Cytospora mali</name>
    <name type="common">Apple Valsa canker fungus</name>
    <name type="synonym">Valsa mali</name>
    <dbReference type="NCBI Taxonomy" id="578113"/>
    <lineage>
        <taxon>Eukaryota</taxon>
        <taxon>Fungi</taxon>
        <taxon>Dikarya</taxon>
        <taxon>Ascomycota</taxon>
        <taxon>Pezizomycotina</taxon>
        <taxon>Sordariomycetes</taxon>
        <taxon>Sordariomycetidae</taxon>
        <taxon>Diaporthales</taxon>
        <taxon>Cytosporaceae</taxon>
        <taxon>Cytospora</taxon>
    </lineage>
</organism>
<dbReference type="SMR" id="A0A194VNY0"/>
<evidence type="ECO:0000256" key="4">
    <source>
        <dbReference type="ARBA" id="ARBA00023002"/>
    </source>
</evidence>
<dbReference type="Gene3D" id="3.30.70.2450">
    <property type="match status" value="1"/>
</dbReference>
<dbReference type="AlphaFoldDB" id="A0A194VNY0"/>
<dbReference type="InterPro" id="IPR050641">
    <property type="entry name" value="RIFMO-like"/>
</dbReference>
<dbReference type="SUPFAM" id="SSF51905">
    <property type="entry name" value="FAD/NAD(P)-binding domain"/>
    <property type="match status" value="1"/>
</dbReference>
<evidence type="ECO:0000313" key="6">
    <source>
        <dbReference type="EMBL" id="KUI65874.1"/>
    </source>
</evidence>
<evidence type="ECO:0000256" key="2">
    <source>
        <dbReference type="ARBA" id="ARBA00022630"/>
    </source>
</evidence>
<feature type="domain" description="FAD-binding" evidence="5">
    <location>
        <begin position="5"/>
        <end position="354"/>
    </location>
</feature>
<reference evidence="6" key="1">
    <citation type="submission" date="2014-12" db="EMBL/GenBank/DDBJ databases">
        <title>Genome Sequence of Valsa Canker Pathogens Uncovers a Specific Adaption of Colonization on Woody Bark.</title>
        <authorList>
            <person name="Yin Z."/>
            <person name="Liu H."/>
            <person name="Gao X."/>
            <person name="Li Z."/>
            <person name="Song N."/>
            <person name="Ke X."/>
            <person name="Dai Q."/>
            <person name="Wu Y."/>
            <person name="Sun Y."/>
            <person name="Xu J.-R."/>
            <person name="Kang Z.K."/>
            <person name="Wang L."/>
            <person name="Huang L."/>
        </authorList>
    </citation>
    <scope>NUCLEOTIDE SEQUENCE [LARGE SCALE GENOMIC DNA]</scope>
    <source>
        <strain evidence="6">03-8</strain>
    </source>
</reference>
<dbReference type="Gene3D" id="3.40.30.120">
    <property type="match status" value="1"/>
</dbReference>
<dbReference type="PANTHER" id="PTHR43004:SF19">
    <property type="entry name" value="BINDING MONOOXYGENASE, PUTATIVE (JCVI)-RELATED"/>
    <property type="match status" value="1"/>
</dbReference>
<accession>A0A194VNY0</accession>
<dbReference type="Pfam" id="PF01494">
    <property type="entry name" value="FAD_binding_3"/>
    <property type="match status" value="1"/>
</dbReference>
<dbReference type="InterPro" id="IPR036188">
    <property type="entry name" value="FAD/NAD-bd_sf"/>
</dbReference>
<keyword evidence="3" id="KW-0274">FAD</keyword>
<comment type="cofactor">
    <cofactor evidence="1">
        <name>FAD</name>
        <dbReference type="ChEBI" id="CHEBI:57692"/>
    </cofactor>
</comment>